<keyword evidence="9" id="KW-1185">Reference proteome</keyword>
<dbReference type="SMART" id="SM00034">
    <property type="entry name" value="CLECT"/>
    <property type="match status" value="1"/>
</dbReference>
<dbReference type="OMA" id="HCYHQTV"/>
<dbReference type="InterPro" id="IPR033992">
    <property type="entry name" value="NKR-like_CTLD"/>
</dbReference>
<feature type="transmembrane region" description="Helical" evidence="6">
    <location>
        <begin position="32"/>
        <end position="54"/>
    </location>
</feature>
<dbReference type="InterPro" id="IPR052309">
    <property type="entry name" value="C-type_Lectin_Domain_Fam1"/>
</dbReference>
<dbReference type="InParanoid" id="F7DHP4"/>
<keyword evidence="5" id="KW-0175">Coiled coil</keyword>
<evidence type="ECO:0000313" key="8">
    <source>
        <dbReference type="Ensembl" id="ENSOANP00000017407.2"/>
    </source>
</evidence>
<reference evidence="8 9" key="1">
    <citation type="journal article" date="2008" name="Nature">
        <title>Genome analysis of the platypus reveals unique signatures of evolution.</title>
        <authorList>
            <person name="Warren W.C."/>
            <person name="Hillier L.W."/>
            <person name="Marshall Graves J.A."/>
            <person name="Birney E."/>
            <person name="Ponting C.P."/>
            <person name="Grutzner F."/>
            <person name="Belov K."/>
            <person name="Miller W."/>
            <person name="Clarke L."/>
            <person name="Chinwalla A.T."/>
            <person name="Yang S.P."/>
            <person name="Heger A."/>
            <person name="Locke D.P."/>
            <person name="Miethke P."/>
            <person name="Waters P.D."/>
            <person name="Veyrunes F."/>
            <person name="Fulton L."/>
            <person name="Fulton B."/>
            <person name="Graves T."/>
            <person name="Wallis J."/>
            <person name="Puente X.S."/>
            <person name="Lopez-Otin C."/>
            <person name="Ordonez G.R."/>
            <person name="Eichler E.E."/>
            <person name="Chen L."/>
            <person name="Cheng Z."/>
            <person name="Deakin J.E."/>
            <person name="Alsop A."/>
            <person name="Thompson K."/>
            <person name="Kirby P."/>
            <person name="Papenfuss A.T."/>
            <person name="Wakefield M.J."/>
            <person name="Olender T."/>
            <person name="Lancet D."/>
            <person name="Huttley G.A."/>
            <person name="Smit A.F."/>
            <person name="Pask A."/>
            <person name="Temple-Smith P."/>
            <person name="Batzer M.A."/>
            <person name="Walker J.A."/>
            <person name="Konkel M.K."/>
            <person name="Harris R.S."/>
            <person name="Whittington C.M."/>
            <person name="Wong E.S."/>
            <person name="Gemmell N.J."/>
            <person name="Buschiazzo E."/>
            <person name="Vargas Jentzsch I.M."/>
            <person name="Merkel A."/>
            <person name="Schmitz J."/>
            <person name="Zemann A."/>
            <person name="Churakov G."/>
            <person name="Kriegs J.O."/>
            <person name="Brosius J."/>
            <person name="Murchison E.P."/>
            <person name="Sachidanandam R."/>
            <person name="Smith C."/>
            <person name="Hannon G.J."/>
            <person name="Tsend-Ayush E."/>
            <person name="McMillan D."/>
            <person name="Attenborough R."/>
            <person name="Rens W."/>
            <person name="Ferguson-Smith M."/>
            <person name="Lefevre C.M."/>
            <person name="Sharp J.A."/>
            <person name="Nicholas K.R."/>
            <person name="Ray D.A."/>
            <person name="Kube M."/>
            <person name="Reinhardt R."/>
            <person name="Pringle T.H."/>
            <person name="Taylor J."/>
            <person name="Jones R.C."/>
            <person name="Nixon B."/>
            <person name="Dacheux J.L."/>
            <person name="Niwa H."/>
            <person name="Sekita Y."/>
            <person name="Huang X."/>
            <person name="Stark A."/>
            <person name="Kheradpour P."/>
            <person name="Kellis M."/>
            <person name="Flicek P."/>
            <person name="Chen Y."/>
            <person name="Webber C."/>
            <person name="Hardison R."/>
            <person name="Nelson J."/>
            <person name="Hallsworth-Pepin K."/>
            <person name="Delehaunty K."/>
            <person name="Markovic C."/>
            <person name="Minx P."/>
            <person name="Feng Y."/>
            <person name="Kremitzki C."/>
            <person name="Mitreva M."/>
            <person name="Glasscock J."/>
            <person name="Wylie T."/>
            <person name="Wohldmann P."/>
            <person name="Thiru P."/>
            <person name="Nhan M.N."/>
            <person name="Pohl C.S."/>
            <person name="Smith S.M."/>
            <person name="Hou S."/>
            <person name="Nefedov M."/>
            <person name="de Jong P.J."/>
            <person name="Renfree M.B."/>
            <person name="Mardis E.R."/>
            <person name="Wilson R.K."/>
        </authorList>
    </citation>
    <scope>NUCLEOTIDE SEQUENCE [LARGE SCALE GENOMIC DNA]</scope>
    <source>
        <strain evidence="8 9">Glennie</strain>
    </source>
</reference>
<dbReference type="InterPro" id="IPR016186">
    <property type="entry name" value="C-type_lectin-like/link_sf"/>
</dbReference>
<dbReference type="GO" id="GO:0007165">
    <property type="term" value="P:signal transduction"/>
    <property type="evidence" value="ECO:0000318"/>
    <property type="project" value="GO_Central"/>
</dbReference>
<dbReference type="Proteomes" id="UP000002279">
    <property type="component" value="Chromosome 17"/>
</dbReference>
<accession>F7DHP4</accession>
<dbReference type="PANTHER" id="PTHR46490:SF3">
    <property type="entry name" value="C-TYPE LECTIN DOMAIN-CONTAINING PROTEIN"/>
    <property type="match status" value="1"/>
</dbReference>
<reference evidence="8" key="3">
    <citation type="submission" date="2025-09" db="UniProtKB">
        <authorList>
            <consortium name="Ensembl"/>
        </authorList>
    </citation>
    <scope>IDENTIFICATION</scope>
    <source>
        <strain evidence="8">Glennie</strain>
    </source>
</reference>
<dbReference type="Gene3D" id="3.10.100.10">
    <property type="entry name" value="Mannose-Binding Protein A, subunit A"/>
    <property type="match status" value="1"/>
</dbReference>
<keyword evidence="6" id="KW-0812">Transmembrane</keyword>
<evidence type="ECO:0000256" key="1">
    <source>
        <dbReference type="ARBA" id="ARBA00004167"/>
    </source>
</evidence>
<sequence>MLNCDSSPEEQWGPIPESILTSASPTHSASSWIVSVTLVVFSLALLTMGGYFGYQFFKMLQNSDMEIKNLKQKLESLQNRTKCLYSDSLISENMRDACPESLLKDVQNRVKMLSEALEELKEDKGLNCPFCPEDWMQKGDKCYHISVKQVPWSNCSAQCVLLGSTFLQSGNGELLDFLMPLATHCHWIGLFYKDSSKKWTWIDGSPASSDLNMKESRPTPQSSCAYVTSTGLVSQSCIIPYSCVCEKPALCDM</sequence>
<keyword evidence="6" id="KW-0472">Membrane</keyword>
<protein>
    <recommendedName>
        <fullName evidence="7">C-type lectin domain-containing protein</fullName>
    </recommendedName>
</protein>
<dbReference type="AlphaFoldDB" id="F7DHP4"/>
<evidence type="ECO:0000256" key="2">
    <source>
        <dbReference type="ARBA" id="ARBA00022734"/>
    </source>
</evidence>
<keyword evidence="4" id="KW-0325">Glycoprotein</keyword>
<dbReference type="InterPro" id="IPR016187">
    <property type="entry name" value="CTDL_fold"/>
</dbReference>
<keyword evidence="2" id="KW-0430">Lectin</keyword>
<dbReference type="GO" id="GO:0005886">
    <property type="term" value="C:plasma membrane"/>
    <property type="evidence" value="ECO:0000318"/>
    <property type="project" value="GO_Central"/>
</dbReference>
<organism evidence="8 9">
    <name type="scientific">Ornithorhynchus anatinus</name>
    <name type="common">Duckbill platypus</name>
    <dbReference type="NCBI Taxonomy" id="9258"/>
    <lineage>
        <taxon>Eukaryota</taxon>
        <taxon>Metazoa</taxon>
        <taxon>Chordata</taxon>
        <taxon>Craniata</taxon>
        <taxon>Vertebrata</taxon>
        <taxon>Euteleostomi</taxon>
        <taxon>Mammalia</taxon>
        <taxon>Monotremata</taxon>
        <taxon>Ornithorhynchidae</taxon>
        <taxon>Ornithorhynchus</taxon>
    </lineage>
</organism>
<evidence type="ECO:0000256" key="4">
    <source>
        <dbReference type="ARBA" id="ARBA00023180"/>
    </source>
</evidence>
<dbReference type="PANTHER" id="PTHR46490">
    <property type="entry name" value="C-TYPE LECTIN DOMAIN FAMILY 12 MEMBER A-RELATED"/>
    <property type="match status" value="1"/>
</dbReference>
<dbReference type="Ensembl" id="ENSOANT00000017410.2">
    <property type="protein sequence ID" value="ENSOANP00000017407.2"/>
    <property type="gene ID" value="ENSOANG00000010985.4"/>
</dbReference>
<dbReference type="Bgee" id="ENSOANG00000010985">
    <property type="expression patterns" value="Expressed in ovary"/>
</dbReference>
<name>F7DHP4_ORNAN</name>
<evidence type="ECO:0000256" key="3">
    <source>
        <dbReference type="ARBA" id="ARBA00023157"/>
    </source>
</evidence>
<evidence type="ECO:0000256" key="6">
    <source>
        <dbReference type="SAM" id="Phobius"/>
    </source>
</evidence>
<dbReference type="SUPFAM" id="SSF56436">
    <property type="entry name" value="C-type lectin-like"/>
    <property type="match status" value="1"/>
</dbReference>
<dbReference type="Pfam" id="PF00059">
    <property type="entry name" value="Lectin_C"/>
    <property type="match status" value="1"/>
</dbReference>
<proteinExistence type="predicted"/>
<dbReference type="InterPro" id="IPR001304">
    <property type="entry name" value="C-type_lectin-like"/>
</dbReference>
<feature type="coiled-coil region" evidence="5">
    <location>
        <begin position="60"/>
        <end position="123"/>
    </location>
</feature>
<feature type="domain" description="C-type lectin" evidence="7">
    <location>
        <begin position="138"/>
        <end position="246"/>
    </location>
</feature>
<evidence type="ECO:0000256" key="5">
    <source>
        <dbReference type="SAM" id="Coils"/>
    </source>
</evidence>
<evidence type="ECO:0000259" key="7">
    <source>
        <dbReference type="PROSITE" id="PS50041"/>
    </source>
</evidence>
<dbReference type="GO" id="GO:0004888">
    <property type="term" value="F:transmembrane signaling receptor activity"/>
    <property type="evidence" value="ECO:0000318"/>
    <property type="project" value="GO_Central"/>
</dbReference>
<dbReference type="GO" id="GO:0030246">
    <property type="term" value="F:carbohydrate binding"/>
    <property type="evidence" value="ECO:0007669"/>
    <property type="project" value="UniProtKB-KW"/>
</dbReference>
<dbReference type="CDD" id="cd03593">
    <property type="entry name" value="CLECT_NK_receptors_like"/>
    <property type="match status" value="1"/>
</dbReference>
<keyword evidence="3" id="KW-1015">Disulfide bond</keyword>
<comment type="subcellular location">
    <subcellularLocation>
        <location evidence="1">Membrane</location>
        <topology evidence="1">Single-pass membrane protein</topology>
    </subcellularLocation>
</comment>
<reference evidence="8" key="2">
    <citation type="submission" date="2025-08" db="UniProtKB">
        <authorList>
            <consortium name="Ensembl"/>
        </authorList>
    </citation>
    <scope>IDENTIFICATION</scope>
    <source>
        <strain evidence="8">Glennie</strain>
    </source>
</reference>
<dbReference type="eggNOG" id="KOG4297">
    <property type="taxonomic scope" value="Eukaryota"/>
</dbReference>
<keyword evidence="6" id="KW-1133">Transmembrane helix</keyword>
<evidence type="ECO:0000313" key="9">
    <source>
        <dbReference type="Proteomes" id="UP000002279"/>
    </source>
</evidence>
<dbReference type="PROSITE" id="PS50041">
    <property type="entry name" value="C_TYPE_LECTIN_2"/>
    <property type="match status" value="1"/>
</dbReference>
<dbReference type="GeneTree" id="ENSGT00730000111779"/>
<dbReference type="HOGENOM" id="CLU_976484_0_0_1"/>